<reference evidence="2" key="1">
    <citation type="journal article" date="2021" name="Nat. Commun.">
        <title>Genetic determinants of endophytism in the Arabidopsis root mycobiome.</title>
        <authorList>
            <person name="Mesny F."/>
            <person name="Miyauchi S."/>
            <person name="Thiergart T."/>
            <person name="Pickel B."/>
            <person name="Atanasova L."/>
            <person name="Karlsson M."/>
            <person name="Huettel B."/>
            <person name="Barry K.W."/>
            <person name="Haridas S."/>
            <person name="Chen C."/>
            <person name="Bauer D."/>
            <person name="Andreopoulos W."/>
            <person name="Pangilinan J."/>
            <person name="LaButti K."/>
            <person name="Riley R."/>
            <person name="Lipzen A."/>
            <person name="Clum A."/>
            <person name="Drula E."/>
            <person name="Henrissat B."/>
            <person name="Kohler A."/>
            <person name="Grigoriev I.V."/>
            <person name="Martin F.M."/>
            <person name="Hacquard S."/>
        </authorList>
    </citation>
    <scope>NUCLEOTIDE SEQUENCE</scope>
    <source>
        <strain evidence="2">MPI-SDFR-AT-0068</strain>
    </source>
</reference>
<dbReference type="PANTHER" id="PTHR38048:SF1">
    <property type="entry name" value="HEMERYTHRIN-LIKE DOMAIN-CONTAINING PROTEIN"/>
    <property type="match status" value="1"/>
</dbReference>
<dbReference type="EMBL" id="JAGPXF010000001">
    <property type="protein sequence ID" value="KAH7262614.1"/>
    <property type="molecule type" value="Genomic_DNA"/>
</dbReference>
<accession>A0A8K0SA78</accession>
<dbReference type="CDD" id="cd12108">
    <property type="entry name" value="Hr-like"/>
    <property type="match status" value="1"/>
</dbReference>
<dbReference type="Gene3D" id="1.20.120.520">
    <property type="entry name" value="nmb1532 protein domain like"/>
    <property type="match status" value="1"/>
</dbReference>
<sequence length="284" mass="33479">MASEWSKGPKTWGHHEADSLLFFVFRDTSQVYFSRSVFLSSIMRAVLRLHLYKNATLKSRTLSLGLFAIPSSHQPISSKPRISNRFLLSRTFHQESAMSESKPEETAKPVEDVKAEVEELPPLSDHDFKAYNRMAEHMNYFHENFRRSWNLMWNACTDNRRPQGMSLKQFIMQGLQFAEHLTVHHNIEESYIFPVLAKKMPEFRGGRAELLRQHRQIHAGLDHFEEYLKKCRTGDEEFELSVLKTKMETWGEVLWKHLDQEVETLGANNMRKYWTKEEISRMPM</sequence>
<dbReference type="Pfam" id="PF01814">
    <property type="entry name" value="Hemerythrin"/>
    <property type="match status" value="1"/>
</dbReference>
<dbReference type="AlphaFoldDB" id="A0A8K0SA78"/>
<dbReference type="InterPro" id="IPR012312">
    <property type="entry name" value="Hemerythrin-like"/>
</dbReference>
<keyword evidence="3" id="KW-1185">Reference proteome</keyword>
<dbReference type="PANTHER" id="PTHR38048">
    <property type="entry name" value="EXPRESSED PROTEIN"/>
    <property type="match status" value="1"/>
</dbReference>
<protein>
    <recommendedName>
        <fullName evidence="1">Hemerythrin-like domain-containing protein</fullName>
    </recommendedName>
</protein>
<dbReference type="OrthoDB" id="10044044at2759"/>
<gene>
    <name evidence="2" type="ORF">BKA59DRAFT_464179</name>
</gene>
<name>A0A8K0SA78_9HYPO</name>
<evidence type="ECO:0000259" key="1">
    <source>
        <dbReference type="Pfam" id="PF01814"/>
    </source>
</evidence>
<evidence type="ECO:0000313" key="3">
    <source>
        <dbReference type="Proteomes" id="UP000813427"/>
    </source>
</evidence>
<evidence type="ECO:0000313" key="2">
    <source>
        <dbReference type="EMBL" id="KAH7262614.1"/>
    </source>
</evidence>
<dbReference type="InterPro" id="IPR053206">
    <property type="entry name" value="Dimeric_xanthone_biosynth"/>
</dbReference>
<comment type="caution">
    <text evidence="2">The sequence shown here is derived from an EMBL/GenBank/DDBJ whole genome shotgun (WGS) entry which is preliminary data.</text>
</comment>
<proteinExistence type="predicted"/>
<feature type="domain" description="Hemerythrin-like" evidence="1">
    <location>
        <begin position="136"/>
        <end position="264"/>
    </location>
</feature>
<organism evidence="2 3">
    <name type="scientific">Fusarium tricinctum</name>
    <dbReference type="NCBI Taxonomy" id="61284"/>
    <lineage>
        <taxon>Eukaryota</taxon>
        <taxon>Fungi</taxon>
        <taxon>Dikarya</taxon>
        <taxon>Ascomycota</taxon>
        <taxon>Pezizomycotina</taxon>
        <taxon>Sordariomycetes</taxon>
        <taxon>Hypocreomycetidae</taxon>
        <taxon>Hypocreales</taxon>
        <taxon>Nectriaceae</taxon>
        <taxon>Fusarium</taxon>
        <taxon>Fusarium tricinctum species complex</taxon>
    </lineage>
</organism>
<dbReference type="Proteomes" id="UP000813427">
    <property type="component" value="Unassembled WGS sequence"/>
</dbReference>